<dbReference type="PANTHER" id="PTHR18919">
    <property type="entry name" value="ACETYL-COA C-ACYLTRANSFERASE"/>
    <property type="match status" value="1"/>
</dbReference>
<evidence type="ECO:0000256" key="2">
    <source>
        <dbReference type="ARBA" id="ARBA00022679"/>
    </source>
</evidence>
<dbReference type="Gene3D" id="3.40.47.10">
    <property type="match status" value="1"/>
</dbReference>
<dbReference type="RefSeq" id="WP_149690857.1">
    <property type="nucleotide sequence ID" value="NZ_SDPQ02000004.1"/>
</dbReference>
<evidence type="ECO:0000259" key="4">
    <source>
        <dbReference type="Pfam" id="PF18313"/>
    </source>
</evidence>
<comment type="similarity">
    <text evidence="1">Belongs to the thiolase-like superfamily. Thiolase family.</text>
</comment>
<keyword evidence="3" id="KW-0012">Acyltransferase</keyword>
<dbReference type="EMBL" id="SDPQ02000004">
    <property type="protein sequence ID" value="KAA1394247.1"/>
    <property type="molecule type" value="Genomic_DNA"/>
</dbReference>
<evidence type="ECO:0000313" key="6">
    <source>
        <dbReference type="Proteomes" id="UP000380867"/>
    </source>
</evidence>
<reference evidence="5" key="1">
    <citation type="submission" date="2019-09" db="EMBL/GenBank/DDBJ databases">
        <authorList>
            <person name="Li J."/>
        </authorList>
    </citation>
    <scope>NUCLEOTIDE SEQUENCE [LARGE SCALE GENOMIC DNA]</scope>
    <source>
        <strain evidence="5">JCM 14732</strain>
    </source>
</reference>
<dbReference type="Proteomes" id="UP000380867">
    <property type="component" value="Unassembled WGS sequence"/>
</dbReference>
<comment type="caution">
    <text evidence="5">The sequence shown here is derived from an EMBL/GenBank/DDBJ whole genome shotgun (WGS) entry which is preliminary data.</text>
</comment>
<evidence type="ECO:0000256" key="1">
    <source>
        <dbReference type="ARBA" id="ARBA00010982"/>
    </source>
</evidence>
<dbReference type="AlphaFoldDB" id="A0A5M4F901"/>
<protein>
    <submittedName>
        <fullName evidence="5">Acetyl-CoA acetyltransferase</fullName>
    </submittedName>
</protein>
<keyword evidence="6" id="KW-1185">Reference proteome</keyword>
<dbReference type="InterPro" id="IPR040771">
    <property type="entry name" value="TLP1_add_C"/>
</dbReference>
<proteinExistence type="inferred from homology"/>
<dbReference type="PANTHER" id="PTHR18919:SF139">
    <property type="entry name" value="THIOLASE-LIKE PROTEIN TYPE 1 ADDITIONAL C-TERMINAL DOMAIN-CONTAINING PROTEIN"/>
    <property type="match status" value="1"/>
</dbReference>
<keyword evidence="2" id="KW-0808">Transferase</keyword>
<name>A0A5M4F901_9ACTN</name>
<evidence type="ECO:0000256" key="3">
    <source>
        <dbReference type="ARBA" id="ARBA00023315"/>
    </source>
</evidence>
<sequence>MDPRTPVLVGGGQLNQRADPLEPVDMIVEAVRLAAADAGAPALAAAVDSVRVVGMLSWRYRDPGALVAERLGATPRHTLYTGAGGSHPQALVNDAAADVQAGRCDVVVVGGAEAWRTRMALKKQGLKPDWTRQGDDVPEPEIRRAVSMQHPTEIAAGADRPVHVYPLFEQALRLATGRSDTEHRAEVARLWARFSGVAATNPCAWVGEAVSAGDIATPSASNRVISWPYTKLMVSNNSVEQAAAVIVCSVEAAQRLGVPSDRWVFPLAGAEAADTDAIGERHRLDGSPAIRHAGATALALAGVEVGDLGPVDLYSCFPSAVQVAAHELGLPLDDPSRELTITGGLTFAGGPWNNYSTHAIAAMIDAVRSTGRVGLVTANSGYLTKHSMGVYGPDPIAQGFRRESAQAAVDAEDTTPLVEQHSGAASLETWTVRHDRDGRPDLAIATLRVVGGGRTLARSDDAATIGALMADTDAREAVVAEDASFILDS</sequence>
<evidence type="ECO:0000313" key="5">
    <source>
        <dbReference type="EMBL" id="KAA1394247.1"/>
    </source>
</evidence>
<dbReference type="GO" id="GO:0016746">
    <property type="term" value="F:acyltransferase activity"/>
    <property type="evidence" value="ECO:0007669"/>
    <property type="project" value="UniProtKB-KW"/>
</dbReference>
<dbReference type="Gene3D" id="2.40.50.840">
    <property type="match status" value="1"/>
</dbReference>
<dbReference type="SUPFAM" id="SSF53901">
    <property type="entry name" value="Thiolase-like"/>
    <property type="match status" value="1"/>
</dbReference>
<dbReference type="InterPro" id="IPR016039">
    <property type="entry name" value="Thiolase-like"/>
</dbReference>
<organism evidence="5 6">
    <name type="scientific">Aeromicrobium ginsengisoli</name>
    <dbReference type="NCBI Taxonomy" id="363867"/>
    <lineage>
        <taxon>Bacteria</taxon>
        <taxon>Bacillati</taxon>
        <taxon>Actinomycetota</taxon>
        <taxon>Actinomycetes</taxon>
        <taxon>Propionibacteriales</taxon>
        <taxon>Nocardioidaceae</taxon>
        <taxon>Aeromicrobium</taxon>
    </lineage>
</organism>
<accession>A0A5M4F901</accession>
<dbReference type="OrthoDB" id="4470569at2"/>
<gene>
    <name evidence="5" type="ORF">ESP70_018770</name>
</gene>
<dbReference type="Pfam" id="PF18313">
    <property type="entry name" value="TLP1_add_C"/>
    <property type="match status" value="1"/>
</dbReference>
<feature type="domain" description="Thiolase-like protein type 1 additional C-terminal" evidence="4">
    <location>
        <begin position="406"/>
        <end position="474"/>
    </location>
</feature>